<dbReference type="InterPro" id="IPR017452">
    <property type="entry name" value="GPCR_Rhodpsn_7TM"/>
</dbReference>
<keyword evidence="3" id="KW-1133">Transmembrane helix</keyword>
<dbReference type="PANTHER" id="PTHR26453">
    <property type="entry name" value="OLFACTORY RECEPTOR"/>
    <property type="match status" value="1"/>
</dbReference>
<evidence type="ECO:0000256" key="4">
    <source>
        <dbReference type="ARBA" id="ARBA00023136"/>
    </source>
</evidence>
<keyword evidence="4" id="KW-0472">Membrane</keyword>
<dbReference type="PROSITE" id="PS50262">
    <property type="entry name" value="G_PROTEIN_RECEP_F1_2"/>
    <property type="match status" value="1"/>
</dbReference>
<dbReference type="AlphaFoldDB" id="A0A5F7ZUK1"/>
<organism evidence="7 8">
    <name type="scientific">Macaca mulatta</name>
    <name type="common">Rhesus macaque</name>
    <dbReference type="NCBI Taxonomy" id="9544"/>
    <lineage>
        <taxon>Eukaryota</taxon>
        <taxon>Metazoa</taxon>
        <taxon>Chordata</taxon>
        <taxon>Craniata</taxon>
        <taxon>Vertebrata</taxon>
        <taxon>Euteleostomi</taxon>
        <taxon>Mammalia</taxon>
        <taxon>Eutheria</taxon>
        <taxon>Euarchontoglires</taxon>
        <taxon>Primates</taxon>
        <taxon>Haplorrhini</taxon>
        <taxon>Catarrhini</taxon>
        <taxon>Cercopithecidae</taxon>
        <taxon>Cercopithecinae</taxon>
        <taxon>Macaca</taxon>
    </lineage>
</organism>
<name>A0A5F7ZUK1_MACMU</name>
<dbReference type="Ensembl" id="ENSMMUT00000093360.1">
    <property type="protein sequence ID" value="ENSMMUP00000069339.1"/>
    <property type="gene ID" value="ENSMMUG00000055933.1"/>
</dbReference>
<evidence type="ECO:0000256" key="5">
    <source>
        <dbReference type="ARBA" id="ARBA00023224"/>
    </source>
</evidence>
<reference evidence="7" key="4">
    <citation type="submission" date="2025-09" db="UniProtKB">
        <authorList>
            <consortium name="Ensembl"/>
        </authorList>
    </citation>
    <scope>IDENTIFICATION</scope>
    <source>
        <strain evidence="7">17573</strain>
    </source>
</reference>
<evidence type="ECO:0000256" key="2">
    <source>
        <dbReference type="ARBA" id="ARBA00022692"/>
    </source>
</evidence>
<dbReference type="InParanoid" id="A0A5F7ZUK1"/>
<dbReference type="Gene3D" id="1.20.1070.10">
    <property type="entry name" value="Rhodopsin 7-helix transmembrane proteins"/>
    <property type="match status" value="1"/>
</dbReference>
<evidence type="ECO:0000313" key="7">
    <source>
        <dbReference type="Ensembl" id="ENSMMUP00000069339.1"/>
    </source>
</evidence>
<feature type="domain" description="G-protein coupled receptors family 1 profile" evidence="6">
    <location>
        <begin position="95"/>
        <end position="191"/>
    </location>
</feature>
<sequence length="191" mass="21273">MGRNKVTWVNEFTLMGLSNDRQTQAGLCLIWGHLPADPTGKWAHLSSDLAGCAAPSTYVHLPLRPLTHGHLLHLQQGPSELVYFLLKKKTIFAQCGTRFFFSLASGGAEFLLLVSVAYDHYVAICDPLHYMAVMSPRLRMALAAVSWLLSLANSATETAVTMHLPTCRHNVQNYIACEHVMLTRLSWWVPV</sequence>
<dbReference type="GO" id="GO:0004930">
    <property type="term" value="F:G protein-coupled receptor activity"/>
    <property type="evidence" value="ECO:0007669"/>
    <property type="project" value="InterPro"/>
</dbReference>
<protein>
    <recommendedName>
        <fullName evidence="6">G-protein coupled receptors family 1 profile domain-containing protein</fullName>
    </recommendedName>
</protein>
<evidence type="ECO:0000313" key="8">
    <source>
        <dbReference type="Proteomes" id="UP000006718"/>
    </source>
</evidence>
<keyword evidence="5" id="KW-0807">Transducer</keyword>
<dbReference type="Pfam" id="PF00001">
    <property type="entry name" value="7tm_1"/>
    <property type="match status" value="1"/>
</dbReference>
<reference evidence="7" key="3">
    <citation type="submission" date="2025-08" db="UniProtKB">
        <authorList>
            <consortium name="Ensembl"/>
        </authorList>
    </citation>
    <scope>IDENTIFICATION</scope>
    <source>
        <strain evidence="7">17573</strain>
    </source>
</reference>
<keyword evidence="2" id="KW-0812">Transmembrane</keyword>
<dbReference type="GeneTree" id="ENSGT01040000240406"/>
<dbReference type="SUPFAM" id="SSF81321">
    <property type="entry name" value="Family A G protein-coupled receptor-like"/>
    <property type="match status" value="1"/>
</dbReference>
<accession>A0A5F7ZUK1</accession>
<dbReference type="SMR" id="A0A5F7ZUK1"/>
<dbReference type="Proteomes" id="UP000006718">
    <property type="component" value="Chromosome 3"/>
</dbReference>
<proteinExistence type="predicted"/>
<reference evidence="8" key="1">
    <citation type="journal article" date="2007" name="Science">
        <title>Evolutionary and biomedical insights from the rhesus macaque genome.</title>
        <authorList>
            <person name="Gibbs R.A."/>
            <person name="Rogers J."/>
            <person name="Katze M.G."/>
            <person name="Bumgarner R."/>
            <person name="Weinstock G.M."/>
            <person name="Mardis E.R."/>
            <person name="Remington K.A."/>
            <person name="Strausberg R.L."/>
            <person name="Venter J.C."/>
            <person name="Wilson R.K."/>
            <person name="Batzer M.A."/>
            <person name="Bustamante C.D."/>
            <person name="Eichler E.E."/>
            <person name="Hahn M.W."/>
            <person name="Hardison R.C."/>
            <person name="Makova K.D."/>
            <person name="Miller W."/>
            <person name="Milosavljevic A."/>
            <person name="Palermo R.E."/>
            <person name="Siepel A."/>
            <person name="Sikela J.M."/>
            <person name="Attaway T."/>
            <person name="Bell S."/>
            <person name="Bernard K.E."/>
            <person name="Buhay C.J."/>
            <person name="Chandrabose M.N."/>
            <person name="Dao M."/>
            <person name="Davis C."/>
            <person name="Delehaunty K.D."/>
            <person name="Ding Y."/>
            <person name="Dinh H.H."/>
            <person name="Dugan-Rocha S."/>
            <person name="Fulton L.A."/>
            <person name="Gabisi R.A."/>
            <person name="Garner T.T."/>
            <person name="Godfrey J."/>
            <person name="Hawes A.C."/>
            <person name="Hernandez J."/>
            <person name="Hines S."/>
            <person name="Holder M."/>
            <person name="Hume J."/>
            <person name="Jhangiani S.N."/>
            <person name="Joshi V."/>
            <person name="Khan Z.M."/>
            <person name="Kirkness E.F."/>
            <person name="Cree A."/>
            <person name="Fowler R.G."/>
            <person name="Lee S."/>
            <person name="Lewis L.R."/>
            <person name="Li Z."/>
            <person name="Liu Y.-S."/>
            <person name="Moore S.M."/>
            <person name="Muzny D."/>
            <person name="Nazareth L.V."/>
            <person name="Ngo D.N."/>
            <person name="Okwuonu G.O."/>
            <person name="Pai G."/>
            <person name="Parker D."/>
            <person name="Paul H.A."/>
            <person name="Pfannkoch C."/>
            <person name="Pohl C.S."/>
            <person name="Rogers Y.-H.C."/>
            <person name="Ruiz S.J."/>
            <person name="Sabo A."/>
            <person name="Santibanez J."/>
            <person name="Schneider B.W."/>
            <person name="Smith S.M."/>
            <person name="Sodergren E."/>
            <person name="Svatek A.F."/>
            <person name="Utterback T.R."/>
            <person name="Vattathil S."/>
            <person name="Warren W."/>
            <person name="White C.S."/>
            <person name="Chinwalla A.T."/>
            <person name="Feng Y."/>
            <person name="Halpern A.L."/>
            <person name="Hillier L.W."/>
            <person name="Huang X."/>
            <person name="Minx P."/>
            <person name="Nelson J.O."/>
            <person name="Pepin K.H."/>
            <person name="Qin X."/>
            <person name="Sutton G.G."/>
            <person name="Venter E."/>
            <person name="Walenz B.P."/>
            <person name="Wallis J.W."/>
            <person name="Worley K.C."/>
            <person name="Yang S.-P."/>
            <person name="Jones S.M."/>
            <person name="Marra M.A."/>
            <person name="Rocchi M."/>
            <person name="Schein J.E."/>
            <person name="Baertsch R."/>
            <person name="Clarke L."/>
            <person name="Csuros M."/>
            <person name="Glasscock J."/>
            <person name="Harris R.A."/>
            <person name="Havlak P."/>
            <person name="Jackson A.R."/>
            <person name="Jiang H."/>
            <person name="Liu Y."/>
            <person name="Messina D.N."/>
            <person name="Shen Y."/>
            <person name="Song H.X.-Z."/>
            <person name="Wylie T."/>
            <person name="Zhang L."/>
            <person name="Birney E."/>
            <person name="Han K."/>
            <person name="Konkel M.K."/>
            <person name="Lee J."/>
            <person name="Smit A.F.A."/>
            <person name="Ullmer B."/>
            <person name="Wang H."/>
            <person name="Xing J."/>
            <person name="Burhans R."/>
            <person name="Cheng Z."/>
            <person name="Karro J.E."/>
            <person name="Ma J."/>
            <person name="Raney B."/>
            <person name="She X."/>
            <person name="Cox M.J."/>
            <person name="Demuth J.P."/>
            <person name="Dumas L.J."/>
            <person name="Han S.-G."/>
            <person name="Hopkins J."/>
            <person name="Karimpour-Fard A."/>
            <person name="Kim Y.H."/>
            <person name="Pollack J.R."/>
            <person name="Vinar T."/>
            <person name="Addo-Quaye C."/>
            <person name="Degenhardt J."/>
            <person name="Denby A."/>
            <person name="Hubisz M.J."/>
            <person name="Indap A."/>
            <person name="Kosiol C."/>
            <person name="Lahn B.T."/>
            <person name="Lawson H.A."/>
            <person name="Marklein A."/>
            <person name="Nielsen R."/>
            <person name="Vallender E.J."/>
            <person name="Clark A.G."/>
            <person name="Ferguson B."/>
            <person name="Hernandez R.D."/>
            <person name="Hirani K."/>
            <person name="Kehrer-Sawatzki H."/>
            <person name="Kolb J."/>
            <person name="Patil S."/>
            <person name="Pu L.-L."/>
            <person name="Ren Y."/>
            <person name="Smith D.G."/>
            <person name="Wheeler D.A."/>
            <person name="Schenck I."/>
            <person name="Ball E.V."/>
            <person name="Chen R."/>
            <person name="Cooper D.N."/>
            <person name="Giardine B."/>
            <person name="Hsu F."/>
            <person name="Kent W.J."/>
            <person name="Lesk A."/>
            <person name="Nelson D.L."/>
            <person name="O'brien W.E."/>
            <person name="Pruefer K."/>
            <person name="Stenson P.D."/>
            <person name="Wallace J.C."/>
            <person name="Ke H."/>
            <person name="Liu X.-M."/>
            <person name="Wang P."/>
            <person name="Xiang A.P."/>
            <person name="Yang F."/>
            <person name="Barber G.P."/>
            <person name="Haussler D."/>
            <person name="Karolchik D."/>
            <person name="Kern A.D."/>
            <person name="Kuhn R.M."/>
            <person name="Smith K.E."/>
            <person name="Zwieg A.S."/>
        </authorList>
    </citation>
    <scope>NUCLEOTIDE SEQUENCE [LARGE SCALE GENOMIC DNA]</scope>
    <source>
        <strain evidence="8">17573</strain>
    </source>
</reference>
<reference evidence="7" key="2">
    <citation type="submission" date="2019-01" db="EMBL/GenBank/DDBJ databases">
        <authorList>
            <person name="Graves T."/>
            <person name="Eichler E.E."/>
            <person name="Wilson R.K."/>
        </authorList>
    </citation>
    <scope>NUCLEOTIDE SEQUENCE [LARGE SCALE GENOMIC DNA]</scope>
    <source>
        <strain evidence="7">17573</strain>
    </source>
</reference>
<dbReference type="InterPro" id="IPR000276">
    <property type="entry name" value="GPCR_Rhodpsn"/>
</dbReference>
<dbReference type="GO" id="GO:0016020">
    <property type="term" value="C:membrane"/>
    <property type="evidence" value="ECO:0007669"/>
    <property type="project" value="UniProtKB-SubCell"/>
</dbReference>
<dbReference type="STRING" id="9544.ENSMMUP00000069339"/>
<evidence type="ECO:0000256" key="3">
    <source>
        <dbReference type="ARBA" id="ARBA00022989"/>
    </source>
</evidence>
<evidence type="ECO:0000256" key="1">
    <source>
        <dbReference type="ARBA" id="ARBA00004370"/>
    </source>
</evidence>
<keyword evidence="8" id="KW-1185">Reference proteome</keyword>
<evidence type="ECO:0000259" key="6">
    <source>
        <dbReference type="PROSITE" id="PS50262"/>
    </source>
</evidence>
<dbReference type="VEuPathDB" id="HostDB:ENSMMUG00000055933"/>
<comment type="subcellular location">
    <subcellularLocation>
        <location evidence="1">Membrane</location>
    </subcellularLocation>
</comment>